<dbReference type="PANTHER" id="PTHR42792:SF1">
    <property type="entry name" value="FLAGELLAR HOOK-ASSOCIATED PROTEIN 3"/>
    <property type="match status" value="1"/>
</dbReference>
<accession>A0A084IMU1</accession>
<dbReference type="GO" id="GO:0071973">
    <property type="term" value="P:bacterial-type flagellum-dependent cell motility"/>
    <property type="evidence" value="ECO:0007669"/>
    <property type="project" value="InterPro"/>
</dbReference>
<dbReference type="Gene3D" id="1.20.1330.10">
    <property type="entry name" value="f41 fragment of flagellin, N-terminal domain"/>
    <property type="match status" value="2"/>
</dbReference>
<dbReference type="GO" id="GO:0009424">
    <property type="term" value="C:bacterial-type flagellum hook"/>
    <property type="evidence" value="ECO:0007669"/>
    <property type="project" value="InterPro"/>
</dbReference>
<organism evidence="8 9">
    <name type="scientific">Salinisphaera hydrothermalis (strain C41B8)</name>
    <dbReference type="NCBI Taxonomy" id="1304275"/>
    <lineage>
        <taxon>Bacteria</taxon>
        <taxon>Pseudomonadati</taxon>
        <taxon>Pseudomonadota</taxon>
        <taxon>Gammaproteobacteria</taxon>
        <taxon>Salinisphaerales</taxon>
        <taxon>Salinisphaeraceae</taxon>
        <taxon>Salinisphaera</taxon>
    </lineage>
</organism>
<gene>
    <name evidence="8" type="primary">flgL</name>
    <name evidence="8" type="ORF">C41B8_07012</name>
</gene>
<dbReference type="InterPro" id="IPR046358">
    <property type="entry name" value="Flagellin_C"/>
</dbReference>
<evidence type="ECO:0000313" key="9">
    <source>
        <dbReference type="Proteomes" id="UP000028302"/>
    </source>
</evidence>
<dbReference type="GO" id="GO:0005198">
    <property type="term" value="F:structural molecule activity"/>
    <property type="evidence" value="ECO:0007669"/>
    <property type="project" value="InterPro"/>
</dbReference>
<keyword evidence="8" id="KW-0966">Cell projection</keyword>
<dbReference type="Pfam" id="PF00700">
    <property type="entry name" value="Flagellin_C"/>
    <property type="match status" value="1"/>
</dbReference>
<dbReference type="Proteomes" id="UP000028302">
    <property type="component" value="Unassembled WGS sequence"/>
</dbReference>
<evidence type="ECO:0000313" key="8">
    <source>
        <dbReference type="EMBL" id="KEZ78025.1"/>
    </source>
</evidence>
<dbReference type="EMBL" id="APNK01000007">
    <property type="protein sequence ID" value="KEZ78025.1"/>
    <property type="molecule type" value="Genomic_DNA"/>
</dbReference>
<comment type="subcellular location">
    <subcellularLocation>
        <location evidence="1">Bacterial flagellum</location>
    </subcellularLocation>
    <subcellularLocation>
        <location evidence="2">Secreted</location>
    </subcellularLocation>
</comment>
<reference evidence="8 9" key="1">
    <citation type="submission" date="2013-03" db="EMBL/GenBank/DDBJ databases">
        <title>Salinisphaera hydrothermalis C41B8 Genome Sequencing.</title>
        <authorList>
            <person name="Li C."/>
            <person name="Lai Q."/>
            <person name="Shao Z."/>
        </authorList>
    </citation>
    <scope>NUCLEOTIDE SEQUENCE [LARGE SCALE GENOMIC DNA]</scope>
    <source>
        <strain evidence="8 9">C41B8</strain>
    </source>
</reference>
<dbReference type="SUPFAM" id="SSF64518">
    <property type="entry name" value="Phase 1 flagellin"/>
    <property type="match status" value="1"/>
</dbReference>
<evidence type="ECO:0000256" key="5">
    <source>
        <dbReference type="ARBA" id="ARBA00023143"/>
    </source>
</evidence>
<dbReference type="InterPro" id="IPR013384">
    <property type="entry name" value="Flagell_FlgL"/>
</dbReference>
<dbReference type="eggNOG" id="COG1344">
    <property type="taxonomic scope" value="Bacteria"/>
</dbReference>
<feature type="domain" description="Flagellin C-terminal" evidence="7">
    <location>
        <begin position="324"/>
        <end position="400"/>
    </location>
</feature>
<evidence type="ECO:0000256" key="3">
    <source>
        <dbReference type="ARBA" id="ARBA00005709"/>
    </source>
</evidence>
<comment type="similarity">
    <text evidence="3">Belongs to the bacterial flagellin family.</text>
</comment>
<keyword evidence="8" id="KW-0282">Flagellum</keyword>
<keyword evidence="9" id="KW-1185">Reference proteome</keyword>
<keyword evidence="5" id="KW-0975">Bacterial flagellum</keyword>
<dbReference type="PANTHER" id="PTHR42792">
    <property type="entry name" value="FLAGELLIN"/>
    <property type="match status" value="1"/>
</dbReference>
<name>A0A084IMU1_SALHC</name>
<evidence type="ECO:0000256" key="4">
    <source>
        <dbReference type="ARBA" id="ARBA00022525"/>
    </source>
</evidence>
<dbReference type="STRING" id="1304275.C41B8_07012"/>
<keyword evidence="4" id="KW-0964">Secreted</keyword>
<dbReference type="Pfam" id="PF00669">
    <property type="entry name" value="Flagellin_N"/>
    <property type="match status" value="1"/>
</dbReference>
<proteinExistence type="inferred from homology"/>
<evidence type="ECO:0000256" key="2">
    <source>
        <dbReference type="ARBA" id="ARBA00004613"/>
    </source>
</evidence>
<keyword evidence="8" id="KW-0969">Cilium</keyword>
<dbReference type="RefSeq" id="WP_037335963.1">
    <property type="nucleotide sequence ID" value="NZ_APNK01000007.1"/>
</dbReference>
<evidence type="ECO:0000259" key="7">
    <source>
        <dbReference type="Pfam" id="PF00700"/>
    </source>
</evidence>
<evidence type="ECO:0000259" key="6">
    <source>
        <dbReference type="Pfam" id="PF00669"/>
    </source>
</evidence>
<dbReference type="OrthoDB" id="9768249at2"/>
<protein>
    <submittedName>
        <fullName evidence="8">Flagellar hook-associated protein FlgL</fullName>
    </submittedName>
</protein>
<dbReference type="AlphaFoldDB" id="A0A084IMU1"/>
<comment type="caution">
    <text evidence="8">The sequence shown here is derived from an EMBL/GenBank/DDBJ whole genome shotgun (WGS) entry which is preliminary data.</text>
</comment>
<dbReference type="GO" id="GO:0005576">
    <property type="term" value="C:extracellular region"/>
    <property type="evidence" value="ECO:0007669"/>
    <property type="project" value="UniProtKB-SubCell"/>
</dbReference>
<feature type="domain" description="Flagellin N-terminal" evidence="6">
    <location>
        <begin position="4"/>
        <end position="140"/>
    </location>
</feature>
<dbReference type="NCBIfam" id="TIGR02550">
    <property type="entry name" value="flagell_flgL"/>
    <property type="match status" value="1"/>
</dbReference>
<dbReference type="InterPro" id="IPR001492">
    <property type="entry name" value="Flagellin"/>
</dbReference>
<dbReference type="InterPro" id="IPR001029">
    <property type="entry name" value="Flagellin_N"/>
</dbReference>
<evidence type="ECO:0000256" key="1">
    <source>
        <dbReference type="ARBA" id="ARBA00004365"/>
    </source>
</evidence>
<sequence length="405" mass="42263">MRLSTNTIYAQGTQSILDQQTRVSQIGEKLATGKRINKPSDDPRGAAQLLDMQQASQINDQYASTRSTAETQLSTEENQLNQVTTALDSAKQALVQASNGTLSNADRDSLANKLDGVYQQLLSAANAKDGNGDAIFAGYSSSATAFTGSPGNLVYSGDQGQRELQVDGSRRITVNDPGSSVFAATTANAKYVATADGSNSGSTTYASLDVVASNASDFGDTFKLSFSGSGSSATYSVVDQTTGNTLVSNAAYQSGQQIALGSGLQTTIKGDPTNGDSYTFAKGASSDSNILNALANTVATLRQPVDSPAAQAKLTNTINRANRQVDNSLDNVLSVRSNLGTKLSALDSLDNIGDTQSVTDKQNISKIRDVDMVSAISDFSLAKVALQAAQQTFSSVQKMSLFSQG</sequence>